<feature type="transmembrane region" description="Helical" evidence="5">
    <location>
        <begin position="81"/>
        <end position="101"/>
    </location>
</feature>
<dbReference type="EMBL" id="NSLI01000002">
    <property type="protein sequence ID" value="PAX08580.1"/>
    <property type="molecule type" value="Genomic_DNA"/>
</dbReference>
<evidence type="ECO:0000256" key="2">
    <source>
        <dbReference type="ARBA" id="ARBA00022692"/>
    </source>
</evidence>
<reference evidence="7" key="1">
    <citation type="submission" date="2017-09" db="EMBL/GenBank/DDBJ databases">
        <authorList>
            <person name="Feng G."/>
            <person name="Zhu H."/>
        </authorList>
    </citation>
    <scope>NUCLEOTIDE SEQUENCE [LARGE SCALE GENOMIC DNA]</scope>
    <source>
        <strain evidence="7">1PNM-20</strain>
    </source>
</reference>
<feature type="transmembrane region" description="Helical" evidence="5">
    <location>
        <begin position="29"/>
        <end position="48"/>
    </location>
</feature>
<sequence length="255" mass="26468">MPDLASFDWTSIIPFVAIGFAAQMVDGALGMAFGVVCNVLLVAVLGVAPARSSANIHIVEVFTTAASGISHTIAGNVDLKLFLRLLLPGIVGGVTGAYVLVNLDGDFVRPFILAYLIGIGVYLFARGILYPPKHQKPKVVEPLGLLGGFLDAVGGGGWGPVVTSNLLVQGVEPRRVVGTVSSVEFFLTITVSAAFIYHLGWQSFAFATIGLIIGGVAAAPFGAVIARRVSTKAMLILVGAVLTATSLYGFIRALA</sequence>
<gene>
    <name evidence="6" type="ORF">CKY28_04180</name>
</gene>
<feature type="transmembrane region" description="Helical" evidence="5">
    <location>
        <begin position="107"/>
        <end position="129"/>
    </location>
</feature>
<evidence type="ECO:0000256" key="1">
    <source>
        <dbReference type="ARBA" id="ARBA00004141"/>
    </source>
</evidence>
<dbReference type="OrthoDB" id="45564at2"/>
<dbReference type="AlphaFoldDB" id="A0A2A2SHD0"/>
<evidence type="ECO:0000313" key="7">
    <source>
        <dbReference type="Proteomes" id="UP000218151"/>
    </source>
</evidence>
<feature type="transmembrane region" description="Helical" evidence="5">
    <location>
        <begin position="176"/>
        <end position="198"/>
    </location>
</feature>
<dbReference type="PANTHER" id="PTHR43701">
    <property type="entry name" value="MEMBRANE TRANSPORTER PROTEIN MJ0441-RELATED"/>
    <property type="match status" value="1"/>
</dbReference>
<name>A0A2A2SHD0_9SPHN</name>
<keyword evidence="7" id="KW-1185">Reference proteome</keyword>
<feature type="transmembrane region" description="Helical" evidence="5">
    <location>
        <begin position="233"/>
        <end position="251"/>
    </location>
</feature>
<evidence type="ECO:0000313" key="6">
    <source>
        <dbReference type="EMBL" id="PAX08580.1"/>
    </source>
</evidence>
<comment type="similarity">
    <text evidence="5">Belongs to the 4-toluene sulfonate uptake permease (TSUP) (TC 2.A.102) family.</text>
</comment>
<keyword evidence="2 5" id="KW-0812">Transmembrane</keyword>
<keyword evidence="3 5" id="KW-1133">Transmembrane helix</keyword>
<evidence type="ECO:0000256" key="5">
    <source>
        <dbReference type="RuleBase" id="RU363041"/>
    </source>
</evidence>
<dbReference type="InterPro" id="IPR051598">
    <property type="entry name" value="TSUP/Inactive_protease-like"/>
</dbReference>
<proteinExistence type="inferred from homology"/>
<dbReference type="Proteomes" id="UP000218151">
    <property type="component" value="Unassembled WGS sequence"/>
</dbReference>
<dbReference type="PANTHER" id="PTHR43701:SF12">
    <property type="entry name" value="MEMBRANE TRANSPORTER PROTEIN YTNM-RELATED"/>
    <property type="match status" value="1"/>
</dbReference>
<evidence type="ECO:0000256" key="4">
    <source>
        <dbReference type="ARBA" id="ARBA00023136"/>
    </source>
</evidence>
<organism evidence="6 7">
    <name type="scientific">Sphingomonas lenta</name>
    <dbReference type="NCBI Taxonomy" id="1141887"/>
    <lineage>
        <taxon>Bacteria</taxon>
        <taxon>Pseudomonadati</taxon>
        <taxon>Pseudomonadota</taxon>
        <taxon>Alphaproteobacteria</taxon>
        <taxon>Sphingomonadales</taxon>
        <taxon>Sphingomonadaceae</taxon>
        <taxon>Sphingomonas</taxon>
    </lineage>
</organism>
<keyword evidence="4 5" id="KW-0472">Membrane</keyword>
<dbReference type="InterPro" id="IPR002781">
    <property type="entry name" value="TM_pro_TauE-like"/>
</dbReference>
<evidence type="ECO:0000256" key="3">
    <source>
        <dbReference type="ARBA" id="ARBA00022989"/>
    </source>
</evidence>
<comment type="caution">
    <text evidence="6">The sequence shown here is derived from an EMBL/GenBank/DDBJ whole genome shotgun (WGS) entry which is preliminary data.</text>
</comment>
<comment type="subcellular location">
    <subcellularLocation>
        <location evidence="5">Cell membrane</location>
        <topology evidence="5">Multi-pass membrane protein</topology>
    </subcellularLocation>
    <subcellularLocation>
        <location evidence="1">Membrane</location>
        <topology evidence="1">Multi-pass membrane protein</topology>
    </subcellularLocation>
</comment>
<dbReference type="GO" id="GO:0005886">
    <property type="term" value="C:plasma membrane"/>
    <property type="evidence" value="ECO:0007669"/>
    <property type="project" value="UniProtKB-SubCell"/>
</dbReference>
<dbReference type="RefSeq" id="WP_095997090.1">
    <property type="nucleotide sequence ID" value="NZ_NSLI01000002.1"/>
</dbReference>
<dbReference type="Pfam" id="PF01925">
    <property type="entry name" value="TauE"/>
    <property type="match status" value="1"/>
</dbReference>
<feature type="transmembrane region" description="Helical" evidence="5">
    <location>
        <begin position="204"/>
        <end position="226"/>
    </location>
</feature>
<protein>
    <recommendedName>
        <fullName evidence="5">Probable membrane transporter protein</fullName>
    </recommendedName>
</protein>
<keyword evidence="5" id="KW-1003">Cell membrane</keyword>
<accession>A0A2A2SHD0</accession>